<dbReference type="OrthoDB" id="258392at2759"/>
<dbReference type="InterPro" id="IPR029033">
    <property type="entry name" value="His_PPase_superfam"/>
</dbReference>
<dbReference type="STRING" id="56646.A0A2L2SZX1"/>
<keyword evidence="2" id="KW-1185">Reference proteome</keyword>
<name>A0A2L2SZX1_9HYPO</name>
<sequence length="152" mass="17348">MQQQERLRLLSSEQIPLQGLYPPSGSNENENVGVQELNNDTNYTAPLNVYQYIVLHGEDENSSDTIWIKGDDGCPAATKDQKSYFQSTQFKDTFAATRQFYGDLDPLMMDIYDYKLENMTYQNAYDIFDLINVASIQVGSRKVGLLSLRLLK</sequence>
<dbReference type="RefSeq" id="XP_025587464.1">
    <property type="nucleotide sequence ID" value="XM_025730665.1"/>
</dbReference>
<accession>A0A2L2SZX1</accession>
<protein>
    <submittedName>
        <fullName evidence="1">Uncharacterized protein</fullName>
    </submittedName>
</protein>
<proteinExistence type="predicted"/>
<dbReference type="Proteomes" id="UP000245910">
    <property type="component" value="Chromosome I"/>
</dbReference>
<dbReference type="Gene3D" id="3.40.50.1240">
    <property type="entry name" value="Phosphoglycerate mutase-like"/>
    <property type="match status" value="1"/>
</dbReference>
<evidence type="ECO:0000313" key="2">
    <source>
        <dbReference type="Proteomes" id="UP000245910"/>
    </source>
</evidence>
<evidence type="ECO:0000313" key="1">
    <source>
        <dbReference type="EMBL" id="CEI63744.1"/>
    </source>
</evidence>
<dbReference type="KEGG" id="fvn:FVRRES_00256"/>
<reference evidence="2" key="1">
    <citation type="submission" date="2014-10" db="EMBL/GenBank/DDBJ databases">
        <authorList>
            <person name="King R."/>
        </authorList>
    </citation>
    <scope>NUCLEOTIDE SEQUENCE [LARGE SCALE GENOMIC DNA]</scope>
    <source>
        <strain evidence="2">A3/5</strain>
    </source>
</reference>
<dbReference type="EMBL" id="LN649229">
    <property type="protein sequence ID" value="CEI63744.1"/>
    <property type="molecule type" value="Genomic_DNA"/>
</dbReference>
<dbReference type="SUPFAM" id="SSF53254">
    <property type="entry name" value="Phosphoglycerate mutase-like"/>
    <property type="match status" value="1"/>
</dbReference>
<dbReference type="GeneID" id="37251900"/>
<organism evidence="1 2">
    <name type="scientific">Fusarium venenatum</name>
    <dbReference type="NCBI Taxonomy" id="56646"/>
    <lineage>
        <taxon>Eukaryota</taxon>
        <taxon>Fungi</taxon>
        <taxon>Dikarya</taxon>
        <taxon>Ascomycota</taxon>
        <taxon>Pezizomycotina</taxon>
        <taxon>Sordariomycetes</taxon>
        <taxon>Hypocreomycetidae</taxon>
        <taxon>Hypocreales</taxon>
        <taxon>Nectriaceae</taxon>
        <taxon>Fusarium</taxon>
    </lineage>
</organism>
<dbReference type="AlphaFoldDB" id="A0A2L2SZX1"/>